<name>A0A3B1DTH4_9ZZZZ</name>
<gene>
    <name evidence="2" type="ORF">MNBD_UNCLBAC01-2128</name>
</gene>
<evidence type="ECO:0000313" key="2">
    <source>
        <dbReference type="EMBL" id="VAX35135.1"/>
    </source>
</evidence>
<proteinExistence type="predicted"/>
<dbReference type="InterPro" id="IPR054269">
    <property type="entry name" value="DUF7000"/>
</dbReference>
<protein>
    <recommendedName>
        <fullName evidence="1">DUF7000 domain-containing protein</fullName>
    </recommendedName>
</protein>
<reference evidence="2" key="1">
    <citation type="submission" date="2018-06" db="EMBL/GenBank/DDBJ databases">
        <authorList>
            <person name="Zhirakovskaya E."/>
        </authorList>
    </citation>
    <scope>NUCLEOTIDE SEQUENCE</scope>
</reference>
<feature type="domain" description="DUF7000" evidence="1">
    <location>
        <begin position="7"/>
        <end position="137"/>
    </location>
</feature>
<sequence>MKKKDLNYLVSVYKEQQGDMQVAYSELVKYVQKLKTLFSKELGQKFSFGNVFQGYMDYTYFYLSNDHLKNKKLKLGLVLNHKEMRFEIWLLGQTKEIQRKYWNLLKDTKWVKGSEIPQYSVFEVVLVDNPNFNDLGTIN</sequence>
<dbReference type="AlphaFoldDB" id="A0A3B1DTH4"/>
<accession>A0A3B1DTH4</accession>
<dbReference type="EMBL" id="UOGJ01000030">
    <property type="protein sequence ID" value="VAX35135.1"/>
    <property type="molecule type" value="Genomic_DNA"/>
</dbReference>
<evidence type="ECO:0000259" key="1">
    <source>
        <dbReference type="Pfam" id="PF22526"/>
    </source>
</evidence>
<dbReference type="Pfam" id="PF22526">
    <property type="entry name" value="DUF7000"/>
    <property type="match status" value="1"/>
</dbReference>
<organism evidence="2">
    <name type="scientific">hydrothermal vent metagenome</name>
    <dbReference type="NCBI Taxonomy" id="652676"/>
    <lineage>
        <taxon>unclassified sequences</taxon>
        <taxon>metagenomes</taxon>
        <taxon>ecological metagenomes</taxon>
    </lineage>
</organism>